<dbReference type="PANTHER" id="PTHR23523">
    <property type="match status" value="1"/>
</dbReference>
<evidence type="ECO:0000256" key="3">
    <source>
        <dbReference type="ARBA" id="ARBA00023136"/>
    </source>
</evidence>
<feature type="transmembrane region" description="Helical" evidence="4">
    <location>
        <begin position="323"/>
        <end position="341"/>
    </location>
</feature>
<feature type="transmembrane region" description="Helical" evidence="4">
    <location>
        <begin position="347"/>
        <end position="369"/>
    </location>
</feature>
<feature type="transmembrane region" description="Helical" evidence="4">
    <location>
        <begin position="74"/>
        <end position="96"/>
    </location>
</feature>
<dbReference type="SUPFAM" id="SSF103473">
    <property type="entry name" value="MFS general substrate transporter"/>
    <property type="match status" value="1"/>
</dbReference>
<feature type="transmembrane region" description="Helical" evidence="4">
    <location>
        <begin position="34"/>
        <end position="54"/>
    </location>
</feature>
<feature type="transmembrane region" description="Helical" evidence="4">
    <location>
        <begin position="167"/>
        <end position="186"/>
    </location>
</feature>
<evidence type="ECO:0000313" key="6">
    <source>
        <dbReference type="EMBL" id="VVD90754.1"/>
    </source>
</evidence>
<keyword evidence="1 4" id="KW-0812">Transmembrane</keyword>
<dbReference type="EMBL" id="CABPRZ010000005">
    <property type="protein sequence ID" value="VVD90754.1"/>
    <property type="molecule type" value="Genomic_DNA"/>
</dbReference>
<reference evidence="6 7" key="1">
    <citation type="submission" date="2019-08" db="EMBL/GenBank/DDBJ databases">
        <authorList>
            <person name="Peeters C."/>
        </authorList>
    </citation>
    <scope>NUCLEOTIDE SEQUENCE [LARGE SCALE GENOMIC DNA]</scope>
    <source>
        <strain evidence="6 7">LMG 30175</strain>
    </source>
</reference>
<dbReference type="InterPro" id="IPR020846">
    <property type="entry name" value="MFS_dom"/>
</dbReference>
<keyword evidence="2 4" id="KW-1133">Transmembrane helix</keyword>
<evidence type="ECO:0000256" key="1">
    <source>
        <dbReference type="ARBA" id="ARBA00022692"/>
    </source>
</evidence>
<dbReference type="RefSeq" id="WP_224788643.1">
    <property type="nucleotide sequence ID" value="NZ_CABPRZ010000005.1"/>
</dbReference>
<dbReference type="Pfam" id="PF07690">
    <property type="entry name" value="MFS_1"/>
    <property type="match status" value="1"/>
</dbReference>
<evidence type="ECO:0000313" key="7">
    <source>
        <dbReference type="Proteomes" id="UP000414233"/>
    </source>
</evidence>
<dbReference type="GO" id="GO:0022857">
    <property type="term" value="F:transmembrane transporter activity"/>
    <property type="evidence" value="ECO:0007669"/>
    <property type="project" value="InterPro"/>
</dbReference>
<feature type="transmembrane region" description="Helical" evidence="4">
    <location>
        <begin position="381"/>
        <end position="399"/>
    </location>
</feature>
<dbReference type="Gene3D" id="1.20.1250.20">
    <property type="entry name" value="MFS general substrate transporter like domains"/>
    <property type="match status" value="1"/>
</dbReference>
<feature type="transmembrane region" description="Helical" evidence="4">
    <location>
        <begin position="411"/>
        <end position="431"/>
    </location>
</feature>
<keyword evidence="3 4" id="KW-0472">Membrane</keyword>
<evidence type="ECO:0000256" key="2">
    <source>
        <dbReference type="ARBA" id="ARBA00022989"/>
    </source>
</evidence>
<dbReference type="InterPro" id="IPR011701">
    <property type="entry name" value="MFS"/>
</dbReference>
<accession>A0A5E4TVY9</accession>
<evidence type="ECO:0000259" key="5">
    <source>
        <dbReference type="PROSITE" id="PS50850"/>
    </source>
</evidence>
<feature type="transmembrane region" description="Helical" evidence="4">
    <location>
        <begin position="198"/>
        <end position="217"/>
    </location>
</feature>
<dbReference type="NCBIfam" id="NF007256">
    <property type="entry name" value="PRK09705.1"/>
    <property type="match status" value="1"/>
</dbReference>
<feature type="transmembrane region" description="Helical" evidence="4">
    <location>
        <begin position="294"/>
        <end position="314"/>
    </location>
</feature>
<feature type="transmembrane region" description="Helical" evidence="4">
    <location>
        <begin position="133"/>
        <end position="155"/>
    </location>
</feature>
<dbReference type="AlphaFoldDB" id="A0A5E4TVY9"/>
<gene>
    <name evidence="6" type="ORF">PTE30175_01539</name>
</gene>
<evidence type="ECO:0000256" key="4">
    <source>
        <dbReference type="SAM" id="Phobius"/>
    </source>
</evidence>
<dbReference type="Proteomes" id="UP000414233">
    <property type="component" value="Unassembled WGS sequence"/>
</dbReference>
<sequence>MTRALERDAGKGTSSATASTARPSLSVVRNMGRAAAPTPGWALFVAIVAVGLTLRPTLTSVSPLLAQIRATTGMSFPMASMLTSLPVLAMGVFALAAAPLMRKIGERAGVSAGLVALAAACGMRFVADTSGSLLASALLAGIGIAVVQTLLPGVIKGRYGAARMTAMMGLYSAALMGGGGLGAALSPRVAQWTGDWRAGLGIWVVVMAFALIAWFIAPQARRGVGNGSDPAPPHPVRGLRAVSSAASAPRWFRHPRAWLLAVYFGLINSTYTSMVAWLPPFYQQAGMSAGESGVLLAWLTACQVISALSLPWLARRGTDRRRWLALALTSTLGGLCGFLLAPAAAPWLWVGAIGFGLGGTFALGLILTLDHHAHPQRAAELAAFVQGAGYLVAATSPFATGALRAMTGSFAGAWLALAASIVLLLAMTWRFDPAGYARAMA</sequence>
<protein>
    <submittedName>
        <fullName evidence="6">MFS transporter</fullName>
    </submittedName>
</protein>
<dbReference type="PANTHER" id="PTHR23523:SF1">
    <property type="entry name" value="CYANATE TRANSPORT PROTEIN CYNX"/>
    <property type="match status" value="1"/>
</dbReference>
<feature type="transmembrane region" description="Helical" evidence="4">
    <location>
        <begin position="257"/>
        <end position="282"/>
    </location>
</feature>
<organism evidence="6 7">
    <name type="scientific">Pandoraea terrae</name>
    <dbReference type="NCBI Taxonomy" id="1537710"/>
    <lineage>
        <taxon>Bacteria</taxon>
        <taxon>Pseudomonadati</taxon>
        <taxon>Pseudomonadota</taxon>
        <taxon>Betaproteobacteria</taxon>
        <taxon>Burkholderiales</taxon>
        <taxon>Burkholderiaceae</taxon>
        <taxon>Pandoraea</taxon>
    </lineage>
</organism>
<name>A0A5E4TVY9_9BURK</name>
<proteinExistence type="predicted"/>
<keyword evidence="7" id="KW-1185">Reference proteome</keyword>
<feature type="transmembrane region" description="Helical" evidence="4">
    <location>
        <begin position="108"/>
        <end position="127"/>
    </location>
</feature>
<dbReference type="InterPro" id="IPR052524">
    <property type="entry name" value="MFS_Cyanate_Porter"/>
</dbReference>
<feature type="domain" description="Major facilitator superfamily (MFS) profile" evidence="5">
    <location>
        <begin position="43"/>
        <end position="436"/>
    </location>
</feature>
<dbReference type="InterPro" id="IPR036259">
    <property type="entry name" value="MFS_trans_sf"/>
</dbReference>
<dbReference type="PROSITE" id="PS50850">
    <property type="entry name" value="MFS"/>
    <property type="match status" value="1"/>
</dbReference>